<name>A0A417YI01_9BACI</name>
<gene>
    <name evidence="1" type="ORF">D1B32_09645</name>
</gene>
<sequence length="174" mass="19333">MNKLNTALKKSLKLETSTSRTILELVDGRREELEFKQERPTEFTVSDSEFSIKSGIDVEVEIQNVDLVATSKVLWPGKEIRVRGGIDGQGETIKARAKIPVNSTINNGVDAESFLYWVIETPEGALHNKKPIYMKGLIKGLPPKDAVFHSQDVVPIYDNNGNEAGSLYNCLQSN</sequence>
<dbReference type="OrthoDB" id="2598259at2"/>
<dbReference type="RefSeq" id="WP_095312175.1">
    <property type="nucleotide sequence ID" value="NZ_JAMAWL010000013.1"/>
</dbReference>
<protein>
    <submittedName>
        <fullName evidence="1">Uncharacterized protein</fullName>
    </submittedName>
</protein>
<organism evidence="1 2">
    <name type="scientific">Oceanobacillus profundus</name>
    <dbReference type="NCBI Taxonomy" id="372463"/>
    <lineage>
        <taxon>Bacteria</taxon>
        <taxon>Bacillati</taxon>
        <taxon>Bacillota</taxon>
        <taxon>Bacilli</taxon>
        <taxon>Bacillales</taxon>
        <taxon>Bacillaceae</taxon>
        <taxon>Oceanobacillus</taxon>
    </lineage>
</organism>
<evidence type="ECO:0000313" key="2">
    <source>
        <dbReference type="Proteomes" id="UP000285456"/>
    </source>
</evidence>
<dbReference type="EMBL" id="QWEH01000005">
    <property type="protein sequence ID" value="RHW32584.1"/>
    <property type="molecule type" value="Genomic_DNA"/>
</dbReference>
<accession>A0A417YI01</accession>
<evidence type="ECO:0000313" key="1">
    <source>
        <dbReference type="EMBL" id="RHW32584.1"/>
    </source>
</evidence>
<dbReference type="AlphaFoldDB" id="A0A417YI01"/>
<dbReference type="Proteomes" id="UP000285456">
    <property type="component" value="Unassembled WGS sequence"/>
</dbReference>
<reference evidence="1 2" key="1">
    <citation type="journal article" date="2007" name="Int. J. Syst. Evol. Microbiol.">
        <title>Oceanobacillus profundus sp. nov., isolated from a deep-sea sediment core.</title>
        <authorList>
            <person name="Kim Y.G."/>
            <person name="Choi D.H."/>
            <person name="Hyun S."/>
            <person name="Cho B.C."/>
        </authorList>
    </citation>
    <scope>NUCLEOTIDE SEQUENCE [LARGE SCALE GENOMIC DNA]</scope>
    <source>
        <strain evidence="1 2">DSM 18246</strain>
    </source>
</reference>
<proteinExistence type="predicted"/>
<keyword evidence="2" id="KW-1185">Reference proteome</keyword>
<comment type="caution">
    <text evidence="1">The sequence shown here is derived from an EMBL/GenBank/DDBJ whole genome shotgun (WGS) entry which is preliminary data.</text>
</comment>